<keyword evidence="1" id="KW-1133">Transmembrane helix</keyword>
<name>A0A0G1Q491_9BACT</name>
<dbReference type="PATRIC" id="fig|1618623.3.peg.607"/>
<keyword evidence="1" id="KW-0472">Membrane</keyword>
<feature type="transmembrane region" description="Helical" evidence="1">
    <location>
        <begin position="12"/>
        <end position="33"/>
    </location>
</feature>
<dbReference type="SUPFAM" id="SSF54523">
    <property type="entry name" value="Pili subunits"/>
    <property type="match status" value="1"/>
</dbReference>
<gene>
    <name evidence="2" type="ORF">UX56_C0052G0001</name>
</gene>
<dbReference type="AlphaFoldDB" id="A0A0G1Q491"/>
<sequence length="196" mass="21265">MKRLFFQKGFTVIELLVVLGIIVLISASILANYRGQQRESALTRSAQKLALDLRRAQTLAVSSTLHHSEIPYGYGVHFDKNVNSYFIFAKCDATNLYYVAGINVCWSAYEEKVETFAPESGVEVLTLKGLGNGCPSSAANSLDVIFKPPEPTTTATRNASSSPVCDSAEITLALEEDVTKTKIVGVVSATGEIKIR</sequence>
<accession>A0A0G1Q491</accession>
<dbReference type="InterPro" id="IPR012902">
    <property type="entry name" value="N_methyl_site"/>
</dbReference>
<evidence type="ECO:0000313" key="3">
    <source>
        <dbReference type="Proteomes" id="UP000034391"/>
    </source>
</evidence>
<dbReference type="EMBL" id="LCMR01000052">
    <property type="protein sequence ID" value="KKU39881.1"/>
    <property type="molecule type" value="Genomic_DNA"/>
</dbReference>
<protein>
    <submittedName>
        <fullName evidence="2">Uncharacterized protein</fullName>
    </submittedName>
</protein>
<dbReference type="InterPro" id="IPR045584">
    <property type="entry name" value="Pilin-like"/>
</dbReference>
<evidence type="ECO:0000256" key="1">
    <source>
        <dbReference type="SAM" id="Phobius"/>
    </source>
</evidence>
<comment type="caution">
    <text evidence="2">The sequence shown here is derived from an EMBL/GenBank/DDBJ whole genome shotgun (WGS) entry which is preliminary data.</text>
</comment>
<dbReference type="NCBIfam" id="TIGR02532">
    <property type="entry name" value="IV_pilin_GFxxxE"/>
    <property type="match status" value="1"/>
</dbReference>
<proteinExistence type="predicted"/>
<dbReference type="Proteomes" id="UP000034391">
    <property type="component" value="Unassembled WGS sequence"/>
</dbReference>
<keyword evidence="1" id="KW-0812">Transmembrane</keyword>
<evidence type="ECO:0000313" key="2">
    <source>
        <dbReference type="EMBL" id="KKU39881.1"/>
    </source>
</evidence>
<reference evidence="2 3" key="1">
    <citation type="journal article" date="2015" name="Nature">
        <title>rRNA introns, odd ribosomes, and small enigmatic genomes across a large radiation of phyla.</title>
        <authorList>
            <person name="Brown C.T."/>
            <person name="Hug L.A."/>
            <person name="Thomas B.C."/>
            <person name="Sharon I."/>
            <person name="Castelle C.J."/>
            <person name="Singh A."/>
            <person name="Wilkins M.J."/>
            <person name="Williams K.H."/>
            <person name="Banfield J.F."/>
        </authorList>
    </citation>
    <scope>NUCLEOTIDE SEQUENCE [LARGE SCALE GENOMIC DNA]</scope>
</reference>
<organism evidence="2 3">
    <name type="scientific">Candidatus Azambacteria bacterium GW2011_GWD2_46_48</name>
    <dbReference type="NCBI Taxonomy" id="1618623"/>
    <lineage>
        <taxon>Bacteria</taxon>
        <taxon>Candidatus Azamiibacteriota</taxon>
    </lineage>
</organism>